<feature type="signal peptide" evidence="1">
    <location>
        <begin position="1"/>
        <end position="38"/>
    </location>
</feature>
<feature type="chain" id="PRO_5004208279" description="Porin domain-containing protein" evidence="1">
    <location>
        <begin position="39"/>
        <end position="260"/>
    </location>
</feature>
<keyword evidence="3" id="KW-1185">Reference proteome</keyword>
<dbReference type="NCBIfam" id="TIGR02001">
    <property type="entry name" value="gcw_chp"/>
    <property type="match status" value="1"/>
</dbReference>
<reference evidence="3" key="1">
    <citation type="submission" date="2006-01" db="EMBL/GenBank/DDBJ databases">
        <title>Complete sequence of Novosphingobium aromaticivorans DSM 12444.</title>
        <authorList>
            <consortium name="US DOE Joint Genome Institute"/>
            <person name="Copeland A."/>
            <person name="Lucas S."/>
            <person name="Lapidus A."/>
            <person name="Barry K."/>
            <person name="Detter J.C."/>
            <person name="Glavina T."/>
            <person name="Hammon N."/>
            <person name="Israni S."/>
            <person name="Pitluck S."/>
            <person name="Chain P."/>
            <person name="Malfatti S."/>
            <person name="Shin M."/>
            <person name="Vergez L."/>
            <person name="Schmutz J."/>
            <person name="Larimer F."/>
            <person name="Land M."/>
            <person name="Kyrpides N."/>
            <person name="Ivanova N."/>
            <person name="Fredrickson J."/>
            <person name="Balkwill D."/>
            <person name="Romine M.F."/>
            <person name="Richardson P."/>
        </authorList>
    </citation>
    <scope>NUCLEOTIDE SEQUENCE [LARGE SCALE GENOMIC DNA]</scope>
    <source>
        <strain evidence="3">ATCC 700278 / DSM 12444 / CCUG 56034 / CIP 105152 / NBRC 16084 / F199</strain>
    </source>
</reference>
<evidence type="ECO:0000313" key="3">
    <source>
        <dbReference type="Proteomes" id="UP000009134"/>
    </source>
</evidence>
<dbReference type="HOGENOM" id="CLU_074587_1_0_5"/>
<dbReference type="eggNOG" id="ENOG502Z9NJ">
    <property type="taxonomic scope" value="Bacteria"/>
</dbReference>
<accession>Q2G3U9</accession>
<evidence type="ECO:0000313" key="2">
    <source>
        <dbReference type="EMBL" id="ABD27474.1"/>
    </source>
</evidence>
<dbReference type="STRING" id="279238.Saro_3039"/>
<dbReference type="InterPro" id="IPR010239">
    <property type="entry name" value="CHP02001"/>
</dbReference>
<evidence type="ECO:0000256" key="1">
    <source>
        <dbReference type="SAM" id="SignalP"/>
    </source>
</evidence>
<dbReference type="AlphaFoldDB" id="Q2G3U9"/>
<proteinExistence type="predicted"/>
<dbReference type="Proteomes" id="UP000009134">
    <property type="component" value="Chromosome"/>
</dbReference>
<dbReference type="EMBL" id="CP000248">
    <property type="protein sequence ID" value="ABD27474.1"/>
    <property type="molecule type" value="Genomic_DNA"/>
</dbReference>
<name>Q2G3U9_NOVAD</name>
<dbReference type="KEGG" id="nar:Saro_3039"/>
<sequence>MGRTRKEQQKDFVMRTSIKALLASTLLAAGLAATPAFAQEEAASDFTVTGNVAAVTDYRFRGISLSGGDFAVQGSIGVSHSSGFYVGAWASSLEDSPVYGSTELDVYGGWTGEVTSGLTFDGGLLYYVYPNGDVGKANVYEPYASLSAGVGPATAKVGVAYAWKQDSLGGDDNLYVYGELSGAIPETPISLSAHLGYTDGALSPKLLTGESTKGGFDYNVGATYNVTDKLAVGVSYVGVDGASIDSFSNDAVVGTIKLSF</sequence>
<organism evidence="2 3">
    <name type="scientific">Novosphingobium aromaticivorans (strain ATCC 700278 / DSM 12444 / CCUG 56034 / CIP 105152 / NBRC 16084 / F199)</name>
    <dbReference type="NCBI Taxonomy" id="279238"/>
    <lineage>
        <taxon>Bacteria</taxon>
        <taxon>Pseudomonadati</taxon>
        <taxon>Pseudomonadota</taxon>
        <taxon>Alphaproteobacteria</taxon>
        <taxon>Sphingomonadales</taxon>
        <taxon>Sphingomonadaceae</taxon>
        <taxon>Novosphingobium</taxon>
    </lineage>
</organism>
<protein>
    <recommendedName>
        <fullName evidence="4">Porin domain-containing protein</fullName>
    </recommendedName>
</protein>
<keyword evidence="1" id="KW-0732">Signal</keyword>
<gene>
    <name evidence="2" type="ordered locus">Saro_3039</name>
</gene>
<dbReference type="Pfam" id="PF09694">
    <property type="entry name" value="Gcw_chp"/>
    <property type="match status" value="1"/>
</dbReference>
<evidence type="ECO:0008006" key="4">
    <source>
        <dbReference type="Google" id="ProtNLM"/>
    </source>
</evidence>